<dbReference type="AlphaFoldDB" id="A0A9E5JV53"/>
<protein>
    <submittedName>
        <fullName evidence="1">Outer membrane protein assembly factor BamC</fullName>
    </submittedName>
</protein>
<name>A0A9E5JV53_9GAMM</name>
<dbReference type="Proteomes" id="UP000787472">
    <property type="component" value="Unassembled WGS sequence"/>
</dbReference>
<dbReference type="InterPro" id="IPR042268">
    <property type="entry name" value="BamC_C"/>
</dbReference>
<dbReference type="EMBL" id="JAAONZ010000003">
    <property type="protein sequence ID" value="NHO65141.1"/>
    <property type="molecule type" value="Genomic_DNA"/>
</dbReference>
<dbReference type="PROSITE" id="PS51257">
    <property type="entry name" value="PROKAR_LIPOPROTEIN"/>
    <property type="match status" value="1"/>
</dbReference>
<proteinExistence type="predicted"/>
<organism evidence="1 2">
    <name type="scientific">Pseudomaricurvus hydrocarbonicus</name>
    <dbReference type="NCBI Taxonomy" id="1470433"/>
    <lineage>
        <taxon>Bacteria</taxon>
        <taxon>Pseudomonadati</taxon>
        <taxon>Pseudomonadota</taxon>
        <taxon>Gammaproteobacteria</taxon>
        <taxon>Cellvibrionales</taxon>
        <taxon>Cellvibrionaceae</taxon>
        <taxon>Pseudomaricurvus</taxon>
    </lineage>
</organism>
<evidence type="ECO:0000313" key="1">
    <source>
        <dbReference type="EMBL" id="NHO65141.1"/>
    </source>
</evidence>
<evidence type="ECO:0000313" key="2">
    <source>
        <dbReference type="Proteomes" id="UP000787472"/>
    </source>
</evidence>
<comment type="caution">
    <text evidence="1">The sequence shown here is derived from an EMBL/GenBank/DDBJ whole genome shotgun (WGS) entry which is preliminary data.</text>
</comment>
<dbReference type="RefSeq" id="WP_167183363.1">
    <property type="nucleotide sequence ID" value="NZ_JAAONZ010000003.1"/>
</dbReference>
<keyword evidence="2" id="KW-1185">Reference proteome</keyword>
<sequence length="393" mass="43106">MMNRLVLRVALLAAVGGVSGCSSLFGQEGFFRDRGDDYLNADMVPPMKLPAGVSEQGIQQLYVVPQISNKEVDFSGTFEVPRPQALSDSAFTDRVKIQKLGEKRWILVSASPAEVWPQVRSFLSRNNLEVVYTDATNGVIETGWLKFKGDEEFKDKYRLQIEQGVQPDSTEIHVLHMSVAQDTPGRGQVNWPASSANLEREAWMMDELAATIASDGGSGQAASLLAQTIGLSGKVNLEAGQGEPYLHLMLDYARAWATVGHAVNQDGFTLWESDDVVGVYYVNFDPAATEEGDDEPGFFSGLFGGDEEPRASSPYSLREVLAHLQLDDTAENRQIFSSVSSTSAEKLKDVPGYLVVVRGSGDDIKVRIRDGYARNLPARDAKKLLNIIRNNLI</sequence>
<accession>A0A9E5JV53</accession>
<gene>
    <name evidence="1" type="primary">bamC</name>
    <name evidence="1" type="ORF">G8770_06250</name>
</gene>
<dbReference type="Pfam" id="PF06804">
    <property type="entry name" value="Lipoprotein_18"/>
    <property type="match status" value="1"/>
</dbReference>
<dbReference type="Gene3D" id="3.30.530.50">
    <property type="match status" value="1"/>
</dbReference>
<reference evidence="1" key="1">
    <citation type="submission" date="2020-03" db="EMBL/GenBank/DDBJ databases">
        <authorList>
            <person name="Guo F."/>
        </authorList>
    </citation>
    <scope>NUCLEOTIDE SEQUENCE</scope>
    <source>
        <strain evidence="1">JCM 30134</strain>
    </source>
</reference>
<dbReference type="InterPro" id="IPR010653">
    <property type="entry name" value="NlpB/DapX"/>
</dbReference>
<dbReference type="Gene3D" id="3.30.310.170">
    <property type="entry name" value="Outer membrane protein assembly factor BamC"/>
    <property type="match status" value="1"/>
</dbReference>